<dbReference type="InParanoid" id="A0A0P0VCQ2"/>
<dbReference type="Gramene" id="Os01t0943400-00">
    <property type="protein sequence ID" value="Os01t0943400-00"/>
    <property type="gene ID" value="Os01g0943400"/>
</dbReference>
<evidence type="ECO:0000313" key="2">
    <source>
        <dbReference type="Proteomes" id="UP000059680"/>
    </source>
</evidence>
<reference evidence="1 2" key="3">
    <citation type="journal article" date="2013" name="Rice">
        <title>Improvement of the Oryza sativa Nipponbare reference genome using next generation sequence and optical map data.</title>
        <authorList>
            <person name="Kawahara Y."/>
            <person name="de la Bastide M."/>
            <person name="Hamilton J.P."/>
            <person name="Kanamori H."/>
            <person name="McCombie W.R."/>
            <person name="Ouyang S."/>
            <person name="Schwartz D.C."/>
            <person name="Tanaka T."/>
            <person name="Wu J."/>
            <person name="Zhou S."/>
            <person name="Childs K.L."/>
            <person name="Davidson R.M."/>
            <person name="Lin H."/>
            <person name="Quesada-Ocampo L."/>
            <person name="Vaillancourt B."/>
            <person name="Sakai H."/>
            <person name="Lee S.S."/>
            <person name="Kim J."/>
            <person name="Numa H."/>
            <person name="Itoh T."/>
            <person name="Buell C.R."/>
            <person name="Matsumoto T."/>
        </authorList>
    </citation>
    <scope>NUCLEOTIDE SEQUENCE [LARGE SCALE GENOMIC DNA]</scope>
    <source>
        <strain evidence="2">cv. Nipponbare</strain>
    </source>
</reference>
<sequence>MTSTRKNRQEIVEGHTLFGTGRQWRRQDKSRAKTISQRPVNKRLYTKRIVDLFRDKARKKQGLNQGLLTQQISKAYVISFSGTEQGMSAL</sequence>
<accession>A0A0P0VCQ2</accession>
<proteinExistence type="predicted"/>
<gene>
    <name evidence="1" type="ordered locus">Os01g0943400</name>
    <name evidence="1" type="ORF">OSNPB_010943400</name>
</gene>
<protein>
    <submittedName>
        <fullName evidence="1">Os01g0943400 protein</fullName>
    </submittedName>
</protein>
<evidence type="ECO:0000313" key="1">
    <source>
        <dbReference type="EMBL" id="BAS76168.1"/>
    </source>
</evidence>
<dbReference type="EMBL" id="AP014957">
    <property type="protein sequence ID" value="BAS76168.1"/>
    <property type="molecule type" value="Genomic_DNA"/>
</dbReference>
<dbReference type="AlphaFoldDB" id="A0A0P0VCQ2"/>
<reference evidence="1 2" key="2">
    <citation type="journal article" date="2013" name="Plant Cell Physiol.">
        <title>Rice Annotation Project Database (RAP-DB): an integrative and interactive database for rice genomics.</title>
        <authorList>
            <person name="Sakai H."/>
            <person name="Lee S.S."/>
            <person name="Tanaka T."/>
            <person name="Numa H."/>
            <person name="Kim J."/>
            <person name="Kawahara Y."/>
            <person name="Wakimoto H."/>
            <person name="Yang C.C."/>
            <person name="Iwamoto M."/>
            <person name="Abe T."/>
            <person name="Yamada Y."/>
            <person name="Muto A."/>
            <person name="Inokuchi H."/>
            <person name="Ikemura T."/>
            <person name="Matsumoto T."/>
            <person name="Sasaki T."/>
            <person name="Itoh T."/>
        </authorList>
    </citation>
    <scope>NUCLEOTIDE SEQUENCE [LARGE SCALE GENOMIC DNA]</scope>
    <source>
        <strain evidence="2">cv. Nipponbare</strain>
    </source>
</reference>
<name>A0A0P0VCQ2_ORYSJ</name>
<dbReference type="Proteomes" id="UP000059680">
    <property type="component" value="Chromosome 1"/>
</dbReference>
<organism evidence="1 2">
    <name type="scientific">Oryza sativa subsp. japonica</name>
    <name type="common">Rice</name>
    <dbReference type="NCBI Taxonomy" id="39947"/>
    <lineage>
        <taxon>Eukaryota</taxon>
        <taxon>Viridiplantae</taxon>
        <taxon>Streptophyta</taxon>
        <taxon>Embryophyta</taxon>
        <taxon>Tracheophyta</taxon>
        <taxon>Spermatophyta</taxon>
        <taxon>Magnoliopsida</taxon>
        <taxon>Liliopsida</taxon>
        <taxon>Poales</taxon>
        <taxon>Poaceae</taxon>
        <taxon>BOP clade</taxon>
        <taxon>Oryzoideae</taxon>
        <taxon>Oryzeae</taxon>
        <taxon>Oryzinae</taxon>
        <taxon>Oryza</taxon>
        <taxon>Oryza sativa</taxon>
    </lineage>
</organism>
<dbReference type="PaxDb" id="39947-A0A0P0VCQ2"/>
<reference evidence="2" key="1">
    <citation type="journal article" date="2005" name="Nature">
        <title>The map-based sequence of the rice genome.</title>
        <authorList>
            <consortium name="International rice genome sequencing project (IRGSP)"/>
            <person name="Matsumoto T."/>
            <person name="Wu J."/>
            <person name="Kanamori H."/>
            <person name="Katayose Y."/>
            <person name="Fujisawa M."/>
            <person name="Namiki N."/>
            <person name="Mizuno H."/>
            <person name="Yamamoto K."/>
            <person name="Antonio B.A."/>
            <person name="Baba T."/>
            <person name="Sakata K."/>
            <person name="Nagamura Y."/>
            <person name="Aoki H."/>
            <person name="Arikawa K."/>
            <person name="Arita K."/>
            <person name="Bito T."/>
            <person name="Chiden Y."/>
            <person name="Fujitsuka N."/>
            <person name="Fukunaka R."/>
            <person name="Hamada M."/>
            <person name="Harada C."/>
            <person name="Hayashi A."/>
            <person name="Hijishita S."/>
            <person name="Honda M."/>
            <person name="Hosokawa S."/>
            <person name="Ichikawa Y."/>
            <person name="Idonuma A."/>
            <person name="Iijima M."/>
            <person name="Ikeda M."/>
            <person name="Ikeno M."/>
            <person name="Ito K."/>
            <person name="Ito S."/>
            <person name="Ito T."/>
            <person name="Ito Y."/>
            <person name="Ito Y."/>
            <person name="Iwabuchi A."/>
            <person name="Kamiya K."/>
            <person name="Karasawa W."/>
            <person name="Kurita K."/>
            <person name="Katagiri S."/>
            <person name="Kikuta A."/>
            <person name="Kobayashi H."/>
            <person name="Kobayashi N."/>
            <person name="Machita K."/>
            <person name="Maehara T."/>
            <person name="Masukawa M."/>
            <person name="Mizubayashi T."/>
            <person name="Mukai Y."/>
            <person name="Nagasaki H."/>
            <person name="Nagata Y."/>
            <person name="Naito S."/>
            <person name="Nakashima M."/>
            <person name="Nakama Y."/>
            <person name="Nakamichi Y."/>
            <person name="Nakamura M."/>
            <person name="Meguro A."/>
            <person name="Negishi M."/>
            <person name="Ohta I."/>
            <person name="Ohta T."/>
            <person name="Okamoto M."/>
            <person name="Ono N."/>
            <person name="Saji S."/>
            <person name="Sakaguchi M."/>
            <person name="Sakai K."/>
            <person name="Shibata M."/>
            <person name="Shimokawa T."/>
            <person name="Song J."/>
            <person name="Takazaki Y."/>
            <person name="Terasawa K."/>
            <person name="Tsugane M."/>
            <person name="Tsuji K."/>
            <person name="Ueda S."/>
            <person name="Waki K."/>
            <person name="Yamagata H."/>
            <person name="Yamamoto M."/>
            <person name="Yamamoto S."/>
            <person name="Yamane H."/>
            <person name="Yoshiki S."/>
            <person name="Yoshihara R."/>
            <person name="Yukawa K."/>
            <person name="Zhong H."/>
            <person name="Yano M."/>
            <person name="Yuan Q."/>
            <person name="Ouyang S."/>
            <person name="Liu J."/>
            <person name="Jones K.M."/>
            <person name="Gansberger K."/>
            <person name="Moffat K."/>
            <person name="Hill J."/>
            <person name="Bera J."/>
            <person name="Fadrosh D."/>
            <person name="Jin S."/>
            <person name="Johri S."/>
            <person name="Kim M."/>
            <person name="Overton L."/>
            <person name="Reardon M."/>
            <person name="Tsitrin T."/>
            <person name="Vuong H."/>
            <person name="Weaver B."/>
            <person name="Ciecko A."/>
            <person name="Tallon L."/>
            <person name="Jackson J."/>
            <person name="Pai G."/>
            <person name="Aken S.V."/>
            <person name="Utterback T."/>
            <person name="Reidmuller S."/>
            <person name="Feldblyum T."/>
            <person name="Hsiao J."/>
            <person name="Zismann V."/>
            <person name="Iobst S."/>
            <person name="de Vazeille A.R."/>
            <person name="Buell C.R."/>
            <person name="Ying K."/>
            <person name="Li Y."/>
            <person name="Lu T."/>
            <person name="Huang Y."/>
            <person name="Zhao Q."/>
            <person name="Feng Q."/>
            <person name="Zhang L."/>
            <person name="Zhu J."/>
            <person name="Weng Q."/>
            <person name="Mu J."/>
            <person name="Lu Y."/>
            <person name="Fan D."/>
            <person name="Liu Y."/>
            <person name="Guan J."/>
            <person name="Zhang Y."/>
            <person name="Yu S."/>
            <person name="Liu X."/>
            <person name="Zhang Y."/>
            <person name="Hong G."/>
            <person name="Han B."/>
            <person name="Choisne N."/>
            <person name="Demange N."/>
            <person name="Orjeda G."/>
            <person name="Samain S."/>
            <person name="Cattolico L."/>
            <person name="Pelletier E."/>
            <person name="Couloux A."/>
            <person name="Segurens B."/>
            <person name="Wincker P."/>
            <person name="D'Hont A."/>
            <person name="Scarpelli C."/>
            <person name="Weissenbach J."/>
            <person name="Salanoubat M."/>
            <person name="Quetier F."/>
            <person name="Yu Y."/>
            <person name="Kim H.R."/>
            <person name="Rambo T."/>
            <person name="Currie J."/>
            <person name="Collura K."/>
            <person name="Luo M."/>
            <person name="Yang T."/>
            <person name="Ammiraju J.S.S."/>
            <person name="Engler F."/>
            <person name="Soderlund C."/>
            <person name="Wing R.A."/>
            <person name="Palmer L.E."/>
            <person name="de la Bastide M."/>
            <person name="Spiegel L."/>
            <person name="Nascimento L."/>
            <person name="Zutavern T."/>
            <person name="O'Shaughnessy A."/>
            <person name="Dike S."/>
            <person name="Dedhia N."/>
            <person name="Preston R."/>
            <person name="Balija V."/>
            <person name="McCombie W.R."/>
            <person name="Chow T."/>
            <person name="Chen H."/>
            <person name="Chung M."/>
            <person name="Chen C."/>
            <person name="Shaw J."/>
            <person name="Wu H."/>
            <person name="Hsiao K."/>
            <person name="Chao Y."/>
            <person name="Chu M."/>
            <person name="Cheng C."/>
            <person name="Hour A."/>
            <person name="Lee P."/>
            <person name="Lin S."/>
            <person name="Lin Y."/>
            <person name="Liou J."/>
            <person name="Liu S."/>
            <person name="Hsing Y."/>
            <person name="Raghuvanshi S."/>
            <person name="Mohanty A."/>
            <person name="Bharti A.K."/>
            <person name="Gaur A."/>
            <person name="Gupta V."/>
            <person name="Kumar D."/>
            <person name="Ravi V."/>
            <person name="Vij S."/>
            <person name="Kapur A."/>
            <person name="Khurana P."/>
            <person name="Khurana P."/>
            <person name="Khurana J.P."/>
            <person name="Tyagi A.K."/>
            <person name="Gaikwad K."/>
            <person name="Singh A."/>
            <person name="Dalal V."/>
            <person name="Srivastava S."/>
            <person name="Dixit A."/>
            <person name="Pal A.K."/>
            <person name="Ghazi I.A."/>
            <person name="Yadav M."/>
            <person name="Pandit A."/>
            <person name="Bhargava A."/>
            <person name="Sureshbabu K."/>
            <person name="Batra K."/>
            <person name="Sharma T.R."/>
            <person name="Mohapatra T."/>
            <person name="Singh N.K."/>
            <person name="Messing J."/>
            <person name="Nelson A.B."/>
            <person name="Fuks G."/>
            <person name="Kavchok S."/>
            <person name="Keizer G."/>
            <person name="Linton E."/>
            <person name="Llaca V."/>
            <person name="Song R."/>
            <person name="Tanyolac B."/>
            <person name="Young S."/>
            <person name="Ho-Il K."/>
            <person name="Hahn J.H."/>
            <person name="Sangsakoo G."/>
            <person name="Vanavichit A."/>
            <person name="de Mattos Luiz.A.T."/>
            <person name="Zimmer P.D."/>
            <person name="Malone G."/>
            <person name="Dellagostin O."/>
            <person name="de Oliveira A.C."/>
            <person name="Bevan M."/>
            <person name="Bancroft I."/>
            <person name="Minx P."/>
            <person name="Cordum H."/>
            <person name="Wilson R."/>
            <person name="Cheng Z."/>
            <person name="Jin W."/>
            <person name="Jiang J."/>
            <person name="Leong S.A."/>
            <person name="Iwama H."/>
            <person name="Gojobori T."/>
            <person name="Itoh T."/>
            <person name="Niimura Y."/>
            <person name="Fujii Y."/>
            <person name="Habara T."/>
            <person name="Sakai H."/>
            <person name="Sato Y."/>
            <person name="Wilson G."/>
            <person name="Kumar K."/>
            <person name="McCouch S."/>
            <person name="Juretic N."/>
            <person name="Hoen D."/>
            <person name="Wright S."/>
            <person name="Bruskiewich R."/>
            <person name="Bureau T."/>
            <person name="Miyao A."/>
            <person name="Hirochika H."/>
            <person name="Nishikawa T."/>
            <person name="Kadowaki K."/>
            <person name="Sugiura M."/>
            <person name="Burr B."/>
            <person name="Sasaki T."/>
        </authorList>
    </citation>
    <scope>NUCLEOTIDE SEQUENCE [LARGE SCALE GENOMIC DNA]</scope>
    <source>
        <strain evidence="2">cv. Nipponbare</strain>
    </source>
</reference>
<keyword evidence="2" id="KW-1185">Reference proteome</keyword>